<dbReference type="AlphaFoldDB" id="A0A0L0T7K7"/>
<gene>
    <name evidence="1" type="ORF">AMAG_20123</name>
</gene>
<protein>
    <submittedName>
        <fullName evidence="1">Uncharacterized protein</fullName>
    </submittedName>
</protein>
<accession>A0A0L0T7K7</accession>
<organism evidence="1 2">
    <name type="scientific">Allomyces macrogynus (strain ATCC 38327)</name>
    <name type="common">Allomyces javanicus var. macrogynus</name>
    <dbReference type="NCBI Taxonomy" id="578462"/>
    <lineage>
        <taxon>Eukaryota</taxon>
        <taxon>Fungi</taxon>
        <taxon>Fungi incertae sedis</taxon>
        <taxon>Blastocladiomycota</taxon>
        <taxon>Blastocladiomycetes</taxon>
        <taxon>Blastocladiales</taxon>
        <taxon>Blastocladiaceae</taxon>
        <taxon>Allomyces</taxon>
    </lineage>
</organism>
<evidence type="ECO:0000313" key="1">
    <source>
        <dbReference type="EMBL" id="KNE70529.1"/>
    </source>
</evidence>
<dbReference type="VEuPathDB" id="FungiDB:AMAG_20123"/>
<reference evidence="2" key="2">
    <citation type="submission" date="2009-11" db="EMBL/GenBank/DDBJ databases">
        <title>The Genome Sequence of Allomyces macrogynus strain ATCC 38327.</title>
        <authorList>
            <consortium name="The Broad Institute Genome Sequencing Platform"/>
            <person name="Russ C."/>
            <person name="Cuomo C."/>
            <person name="Shea T."/>
            <person name="Young S.K."/>
            <person name="Zeng Q."/>
            <person name="Koehrsen M."/>
            <person name="Haas B."/>
            <person name="Borodovsky M."/>
            <person name="Guigo R."/>
            <person name="Alvarado L."/>
            <person name="Berlin A."/>
            <person name="Borenstein D."/>
            <person name="Chen Z."/>
            <person name="Engels R."/>
            <person name="Freedman E."/>
            <person name="Gellesch M."/>
            <person name="Goldberg J."/>
            <person name="Griggs A."/>
            <person name="Gujja S."/>
            <person name="Heiman D."/>
            <person name="Hepburn T."/>
            <person name="Howarth C."/>
            <person name="Jen D."/>
            <person name="Larson L."/>
            <person name="Lewis B."/>
            <person name="Mehta T."/>
            <person name="Park D."/>
            <person name="Pearson M."/>
            <person name="Roberts A."/>
            <person name="Saif S."/>
            <person name="Shenoy N."/>
            <person name="Sisk P."/>
            <person name="Stolte C."/>
            <person name="Sykes S."/>
            <person name="Walk T."/>
            <person name="White J."/>
            <person name="Yandava C."/>
            <person name="Burger G."/>
            <person name="Gray M.W."/>
            <person name="Holland P.W.H."/>
            <person name="King N."/>
            <person name="Lang F.B.F."/>
            <person name="Roger A.J."/>
            <person name="Ruiz-Trillo I."/>
            <person name="Lander E."/>
            <person name="Nusbaum C."/>
        </authorList>
    </citation>
    <scope>NUCLEOTIDE SEQUENCE [LARGE SCALE GENOMIC DNA]</scope>
    <source>
        <strain evidence="2">ATCC 38327</strain>
    </source>
</reference>
<sequence>MAIVQYTLIRRLPRLSLHVDIHVTVAGQDDPFHSQENLIELLGKSQSALMFSNTTSHQIHATPFLANAIGSGPAQFAHAAPAPSPFSPSLDHVSLMQTMMHIMPQSMARAPEAALPLFENMAHVPAPPTAGSLKRAAEVDAFNSLLPSCAGQPHPRRPRKSVNKASIMPAPRAFGKRRKKNGFVTRMRHSALKTRREVLRSRNSKRDT</sequence>
<keyword evidence="2" id="KW-1185">Reference proteome</keyword>
<name>A0A0L0T7K7_ALLM3</name>
<dbReference type="Proteomes" id="UP000054350">
    <property type="component" value="Unassembled WGS sequence"/>
</dbReference>
<dbReference type="EMBL" id="GG745366">
    <property type="protein sequence ID" value="KNE70530.1"/>
    <property type="molecule type" value="Genomic_DNA"/>
</dbReference>
<proteinExistence type="predicted"/>
<dbReference type="EMBL" id="GG745366">
    <property type="protein sequence ID" value="KNE70529.1"/>
    <property type="molecule type" value="Genomic_DNA"/>
</dbReference>
<reference evidence="1 2" key="1">
    <citation type="submission" date="2009-11" db="EMBL/GenBank/DDBJ databases">
        <title>Annotation of Allomyces macrogynus ATCC 38327.</title>
        <authorList>
            <consortium name="The Broad Institute Genome Sequencing Platform"/>
            <person name="Russ C."/>
            <person name="Cuomo C."/>
            <person name="Burger G."/>
            <person name="Gray M.W."/>
            <person name="Holland P.W.H."/>
            <person name="King N."/>
            <person name="Lang F.B.F."/>
            <person name="Roger A.J."/>
            <person name="Ruiz-Trillo I."/>
            <person name="Young S.K."/>
            <person name="Zeng Q."/>
            <person name="Gargeya S."/>
            <person name="Fitzgerald M."/>
            <person name="Haas B."/>
            <person name="Abouelleil A."/>
            <person name="Alvarado L."/>
            <person name="Arachchi H.M."/>
            <person name="Berlin A."/>
            <person name="Chapman S.B."/>
            <person name="Gearin G."/>
            <person name="Goldberg J."/>
            <person name="Griggs A."/>
            <person name="Gujja S."/>
            <person name="Hansen M."/>
            <person name="Heiman D."/>
            <person name="Howarth C."/>
            <person name="Larimer J."/>
            <person name="Lui A."/>
            <person name="MacDonald P.J.P."/>
            <person name="McCowen C."/>
            <person name="Montmayeur A."/>
            <person name="Murphy C."/>
            <person name="Neiman D."/>
            <person name="Pearson M."/>
            <person name="Priest M."/>
            <person name="Roberts A."/>
            <person name="Saif S."/>
            <person name="Shea T."/>
            <person name="Sisk P."/>
            <person name="Stolte C."/>
            <person name="Sykes S."/>
            <person name="Wortman J."/>
            <person name="Nusbaum C."/>
            <person name="Birren B."/>
        </authorList>
    </citation>
    <scope>NUCLEOTIDE SEQUENCE [LARGE SCALE GENOMIC DNA]</scope>
    <source>
        <strain evidence="1 2">ATCC 38327</strain>
    </source>
</reference>
<evidence type="ECO:0000313" key="2">
    <source>
        <dbReference type="Proteomes" id="UP000054350"/>
    </source>
</evidence>